<organism evidence="3 4">
    <name type="scientific">Chiloscyllium punctatum</name>
    <name type="common">Brownbanded bambooshark</name>
    <name type="synonym">Hemiscyllium punctatum</name>
    <dbReference type="NCBI Taxonomy" id="137246"/>
    <lineage>
        <taxon>Eukaryota</taxon>
        <taxon>Metazoa</taxon>
        <taxon>Chordata</taxon>
        <taxon>Craniata</taxon>
        <taxon>Vertebrata</taxon>
        <taxon>Chondrichthyes</taxon>
        <taxon>Elasmobranchii</taxon>
        <taxon>Galeomorphii</taxon>
        <taxon>Galeoidea</taxon>
        <taxon>Orectolobiformes</taxon>
        <taxon>Hemiscylliidae</taxon>
        <taxon>Chiloscyllium</taxon>
    </lineage>
</organism>
<dbReference type="InterPro" id="IPR000477">
    <property type="entry name" value="RT_dom"/>
</dbReference>
<dbReference type="STRING" id="137246.A0A401SM62"/>
<dbReference type="SUPFAM" id="SSF56672">
    <property type="entry name" value="DNA/RNA polymerases"/>
    <property type="match status" value="1"/>
</dbReference>
<evidence type="ECO:0000313" key="3">
    <source>
        <dbReference type="EMBL" id="GCC31487.1"/>
    </source>
</evidence>
<dbReference type="OrthoDB" id="9902985at2759"/>
<keyword evidence="4" id="KW-1185">Reference proteome</keyword>
<comment type="caution">
    <text evidence="3">The sequence shown here is derived from an EMBL/GenBank/DDBJ whole genome shotgun (WGS) entry which is preliminary data.</text>
</comment>
<dbReference type="Pfam" id="PF00078">
    <property type="entry name" value="RVT_1"/>
    <property type="match status" value="1"/>
</dbReference>
<feature type="region of interest" description="Disordered" evidence="1">
    <location>
        <begin position="1"/>
        <end position="43"/>
    </location>
</feature>
<name>A0A401SM62_CHIPU</name>
<dbReference type="InterPro" id="IPR043502">
    <property type="entry name" value="DNA/RNA_pol_sf"/>
</dbReference>
<protein>
    <recommendedName>
        <fullName evidence="2">Reverse transcriptase domain-containing protein</fullName>
    </recommendedName>
</protein>
<sequence length="320" mass="36036">MESITNLPRIVRKDRKKQKDRKKPQKDHAKQHKKTSNKTGAKKSWAAHRVLFRATQQLYKTSQLAREILGALTSSDSPLSKEELEAWFREKLLTPNQKSNINKYAPYTGEVDDGSLMKLIEGAKHNCKDLAVVFVDLVKAFDSVGHKLRLKALQRVQLPKAFVGLIKDLYTGSTTVVEGNGNCTTPIDIERDVKQGNPFTPILLNIALNPLVCSVERANSGVSMPLGGRRVNCSTLAIVDDIALLNDSHNGMARNLKLLQSYCDHTGLRINITMTDGFHFMFKKKTFLYNHFVNWKLRNESKAYIPPGDTEKYLGARTDL</sequence>
<dbReference type="Proteomes" id="UP000287033">
    <property type="component" value="Unassembled WGS sequence"/>
</dbReference>
<accession>A0A401SM62</accession>
<dbReference type="PROSITE" id="PS50878">
    <property type="entry name" value="RT_POL"/>
    <property type="match status" value="1"/>
</dbReference>
<evidence type="ECO:0000313" key="4">
    <source>
        <dbReference type="Proteomes" id="UP000287033"/>
    </source>
</evidence>
<evidence type="ECO:0000259" key="2">
    <source>
        <dbReference type="PROSITE" id="PS50878"/>
    </source>
</evidence>
<dbReference type="PANTHER" id="PTHR47027:SF20">
    <property type="entry name" value="REVERSE TRANSCRIPTASE-LIKE PROTEIN WITH RNA-DIRECTED DNA POLYMERASE DOMAIN"/>
    <property type="match status" value="1"/>
</dbReference>
<dbReference type="EMBL" id="BEZZ01000366">
    <property type="protein sequence ID" value="GCC31487.1"/>
    <property type="molecule type" value="Genomic_DNA"/>
</dbReference>
<proteinExistence type="predicted"/>
<feature type="compositionally biased region" description="Basic residues" evidence="1">
    <location>
        <begin position="10"/>
        <end position="36"/>
    </location>
</feature>
<feature type="domain" description="Reverse transcriptase" evidence="2">
    <location>
        <begin position="1"/>
        <end position="318"/>
    </location>
</feature>
<dbReference type="AlphaFoldDB" id="A0A401SM62"/>
<dbReference type="PANTHER" id="PTHR47027">
    <property type="entry name" value="REVERSE TRANSCRIPTASE DOMAIN-CONTAINING PROTEIN"/>
    <property type="match status" value="1"/>
</dbReference>
<reference evidence="3 4" key="1">
    <citation type="journal article" date="2018" name="Nat. Ecol. Evol.">
        <title>Shark genomes provide insights into elasmobranch evolution and the origin of vertebrates.</title>
        <authorList>
            <person name="Hara Y"/>
            <person name="Yamaguchi K"/>
            <person name="Onimaru K"/>
            <person name="Kadota M"/>
            <person name="Koyanagi M"/>
            <person name="Keeley SD"/>
            <person name="Tatsumi K"/>
            <person name="Tanaka K"/>
            <person name="Motone F"/>
            <person name="Kageyama Y"/>
            <person name="Nozu R"/>
            <person name="Adachi N"/>
            <person name="Nishimura O"/>
            <person name="Nakagawa R"/>
            <person name="Tanegashima C"/>
            <person name="Kiyatake I"/>
            <person name="Matsumoto R"/>
            <person name="Murakumo K"/>
            <person name="Nishida K"/>
            <person name="Terakita A"/>
            <person name="Kuratani S"/>
            <person name="Sato K"/>
            <person name="Hyodo S Kuraku.S."/>
        </authorList>
    </citation>
    <scope>NUCLEOTIDE SEQUENCE [LARGE SCALE GENOMIC DNA]</scope>
</reference>
<evidence type="ECO:0000256" key="1">
    <source>
        <dbReference type="SAM" id="MobiDB-lite"/>
    </source>
</evidence>
<gene>
    <name evidence="3" type="ORF">chiPu_0009945</name>
</gene>